<keyword evidence="6" id="KW-1185">Reference proteome</keyword>
<evidence type="ECO:0000256" key="2">
    <source>
        <dbReference type="ARBA" id="ARBA00023125"/>
    </source>
</evidence>
<dbReference type="Gene3D" id="1.10.260.40">
    <property type="entry name" value="lambda repressor-like DNA-binding domains"/>
    <property type="match status" value="1"/>
</dbReference>
<dbReference type="PANTHER" id="PTHR36511:SF3">
    <property type="entry name" value="ANTITOXIN HIGA-2"/>
    <property type="match status" value="1"/>
</dbReference>
<evidence type="ECO:0000313" key="6">
    <source>
        <dbReference type="Proteomes" id="UP000092627"/>
    </source>
</evidence>
<name>A0A1A8T5G0_9GAMM</name>
<dbReference type="Pfam" id="PF15731">
    <property type="entry name" value="MqsA_antitoxin"/>
    <property type="match status" value="1"/>
</dbReference>
<dbReference type="AlphaFoldDB" id="A0A1A8T5G0"/>
<keyword evidence="1" id="KW-0805">Transcription regulation</keyword>
<evidence type="ECO:0000313" key="5">
    <source>
        <dbReference type="EMBL" id="SBS27280.1"/>
    </source>
</evidence>
<proteinExistence type="predicted"/>
<dbReference type="InterPro" id="IPR052359">
    <property type="entry name" value="HTH-type_reg/antitoxin"/>
</dbReference>
<dbReference type="SUPFAM" id="SSF47413">
    <property type="entry name" value="lambda repressor-like DNA-binding domains"/>
    <property type="match status" value="1"/>
</dbReference>
<dbReference type="InterPro" id="IPR010982">
    <property type="entry name" value="Lambda_DNA-bd_dom_sf"/>
</dbReference>
<dbReference type="PANTHER" id="PTHR36511">
    <property type="entry name" value="MERR FAMILY BACTERIAL REGULATORY PROTEIN"/>
    <property type="match status" value="1"/>
</dbReference>
<dbReference type="CDD" id="cd00093">
    <property type="entry name" value="HTH_XRE"/>
    <property type="match status" value="1"/>
</dbReference>
<organism evidence="5 6">
    <name type="scientific">Marinomonas aquimarina</name>
    <dbReference type="NCBI Taxonomy" id="295068"/>
    <lineage>
        <taxon>Bacteria</taxon>
        <taxon>Pseudomonadati</taxon>
        <taxon>Pseudomonadota</taxon>
        <taxon>Gammaproteobacteria</taxon>
        <taxon>Oceanospirillales</taxon>
        <taxon>Oceanospirillaceae</taxon>
        <taxon>Marinomonas</taxon>
    </lineage>
</organism>
<reference evidence="5 6" key="1">
    <citation type="submission" date="2016-06" db="EMBL/GenBank/DDBJ databases">
        <authorList>
            <person name="Kjaerup R.B."/>
            <person name="Dalgaard T.S."/>
            <person name="Juul-Madsen H.R."/>
        </authorList>
    </citation>
    <scope>NUCLEOTIDE SEQUENCE [LARGE SCALE GENOMIC DNA]</scope>
    <source>
        <strain evidence="5 6">CECT 5080</strain>
    </source>
</reference>
<evidence type="ECO:0000256" key="3">
    <source>
        <dbReference type="ARBA" id="ARBA00023163"/>
    </source>
</evidence>
<dbReference type="RefSeq" id="WP_067207383.1">
    <property type="nucleotide sequence ID" value="NZ_FLOC01000003.1"/>
</dbReference>
<dbReference type="PROSITE" id="PS50943">
    <property type="entry name" value="HTH_CROC1"/>
    <property type="match status" value="1"/>
</dbReference>
<dbReference type="EMBL" id="FLOC01000003">
    <property type="protein sequence ID" value="SBS27280.1"/>
    <property type="molecule type" value="Genomic_DNA"/>
</dbReference>
<gene>
    <name evidence="5" type="primary">higA-2</name>
    <name evidence="5" type="ORF">MAQ5080_00769</name>
</gene>
<sequence length="104" mass="11766">MSNRNFFEELNSALGEAKAHSEGKLTLKTHQVNDVSELKITPSEIVSIREQFNMSRGVFARLLHTSARTLEKWEQGRSVPNGQAITLLKLVKRHPETLNQIAEL</sequence>
<evidence type="ECO:0000256" key="1">
    <source>
        <dbReference type="ARBA" id="ARBA00023015"/>
    </source>
</evidence>
<dbReference type="InterPro" id="IPR001387">
    <property type="entry name" value="Cro/C1-type_HTH"/>
</dbReference>
<feature type="domain" description="HTH cro/C1-type" evidence="4">
    <location>
        <begin position="45"/>
        <end position="98"/>
    </location>
</feature>
<dbReference type="GO" id="GO:0003677">
    <property type="term" value="F:DNA binding"/>
    <property type="evidence" value="ECO:0007669"/>
    <property type="project" value="UniProtKB-KW"/>
</dbReference>
<keyword evidence="2" id="KW-0238">DNA-binding</keyword>
<dbReference type="InterPro" id="IPR032758">
    <property type="entry name" value="MqsA/HigA-2"/>
</dbReference>
<dbReference type="STRING" id="295068.MAQ5080_00769"/>
<evidence type="ECO:0000259" key="4">
    <source>
        <dbReference type="PROSITE" id="PS50943"/>
    </source>
</evidence>
<protein>
    <submittedName>
        <fullName evidence="5">Antitoxin igA-2</fullName>
    </submittedName>
</protein>
<dbReference type="OrthoDB" id="9799384at2"/>
<keyword evidence="3" id="KW-0804">Transcription</keyword>
<accession>A0A1A8T5G0</accession>
<dbReference type="Proteomes" id="UP000092627">
    <property type="component" value="Unassembled WGS sequence"/>
</dbReference>